<protein>
    <submittedName>
        <fullName evidence="2">Uncharacterized protein</fullName>
    </submittedName>
</protein>
<feature type="transmembrane region" description="Helical" evidence="1">
    <location>
        <begin position="127"/>
        <end position="147"/>
    </location>
</feature>
<dbReference type="Proteomes" id="UP000318815">
    <property type="component" value="Unassembled WGS sequence"/>
</dbReference>
<keyword evidence="1" id="KW-0812">Transmembrane</keyword>
<proteinExistence type="predicted"/>
<feature type="transmembrane region" description="Helical" evidence="1">
    <location>
        <begin position="69"/>
        <end position="89"/>
    </location>
</feature>
<reference evidence="2 3" key="1">
    <citation type="submission" date="2019-08" db="EMBL/GenBank/DDBJ databases">
        <title>Whole genome sequencing of chitin degrading bacteria Chitinophaga pinensis YS16.</title>
        <authorList>
            <person name="Singh R.P."/>
            <person name="Manchanda G."/>
            <person name="Maurya I.K."/>
            <person name="Joshi N.K."/>
            <person name="Srivastava A.K."/>
        </authorList>
    </citation>
    <scope>NUCLEOTIDE SEQUENCE [LARGE SCALE GENOMIC DNA]</scope>
    <source>
        <strain evidence="2 3">YS-16</strain>
    </source>
</reference>
<keyword evidence="3" id="KW-1185">Reference proteome</keyword>
<dbReference type="RefSeq" id="WP_146304983.1">
    <property type="nucleotide sequence ID" value="NZ_VOHS01000007.1"/>
</dbReference>
<dbReference type="OrthoDB" id="670758at2"/>
<organism evidence="2 3">
    <name type="scientific">Chitinophaga pinensis</name>
    <dbReference type="NCBI Taxonomy" id="79329"/>
    <lineage>
        <taxon>Bacteria</taxon>
        <taxon>Pseudomonadati</taxon>
        <taxon>Bacteroidota</taxon>
        <taxon>Chitinophagia</taxon>
        <taxon>Chitinophagales</taxon>
        <taxon>Chitinophagaceae</taxon>
        <taxon>Chitinophaga</taxon>
    </lineage>
</organism>
<feature type="transmembrane region" description="Helical" evidence="1">
    <location>
        <begin position="101"/>
        <end position="121"/>
    </location>
</feature>
<gene>
    <name evidence="2" type="ORF">FEF09_10055</name>
</gene>
<comment type="caution">
    <text evidence="2">The sequence shown here is derived from an EMBL/GenBank/DDBJ whole genome shotgun (WGS) entry which is preliminary data.</text>
</comment>
<name>A0A5C6LVZ9_9BACT</name>
<accession>A0A5C6LVZ9</accession>
<evidence type="ECO:0000313" key="3">
    <source>
        <dbReference type="Proteomes" id="UP000318815"/>
    </source>
</evidence>
<keyword evidence="1" id="KW-0472">Membrane</keyword>
<dbReference type="AlphaFoldDB" id="A0A5C6LVZ9"/>
<evidence type="ECO:0000256" key="1">
    <source>
        <dbReference type="SAM" id="Phobius"/>
    </source>
</evidence>
<evidence type="ECO:0000313" key="2">
    <source>
        <dbReference type="EMBL" id="TWW00827.1"/>
    </source>
</evidence>
<sequence>MMDNLDETSSIFDESFNAGLPVRRRKLLSTILRVFVWIGMLLSGLISLLVFINMVNIRDVMDRVPDYSAIYVAGLLLACLIPGAILFLMTFPVWMEARWAINFNVVLAVMWAFLLLTLVLFLGIPSIMLMLPSALYLVPYWILLFSIRKKWNQ</sequence>
<dbReference type="EMBL" id="VOHS01000007">
    <property type="protein sequence ID" value="TWW00827.1"/>
    <property type="molecule type" value="Genomic_DNA"/>
</dbReference>
<keyword evidence="1" id="KW-1133">Transmembrane helix</keyword>
<feature type="transmembrane region" description="Helical" evidence="1">
    <location>
        <begin position="34"/>
        <end position="57"/>
    </location>
</feature>